<name>A0A141GNG0_9FIRM</name>
<accession>A0A141GNG0</accession>
<dbReference type="AlphaFoldDB" id="A0A141GNG0"/>
<evidence type="ECO:0000313" key="1">
    <source>
        <dbReference type="EMBL" id="ALL53588.1"/>
    </source>
</evidence>
<proteinExistence type="predicted"/>
<protein>
    <submittedName>
        <fullName evidence="1">Recombinase</fullName>
    </submittedName>
</protein>
<reference evidence="1" key="1">
    <citation type="submission" date="2015-02" db="EMBL/GenBank/DDBJ databases">
        <authorList>
            <person name="Chooi Y.-H."/>
        </authorList>
    </citation>
    <scope>NUCLEOTIDE SEQUENCE</scope>
</reference>
<sequence>MLNLLKEQVLVQISSHALKGITMFPVSTYVESEDTREKIDIVKLNAEIEKIVMREDELREAWYPKTDDSGEVNYYLQFTEALCKMAIDRNRVTSTAKKSENEKYDFRCFLLRLGFIGDEYKGLRKFLMRNLSGNAAFKHGKLKEELISF</sequence>
<dbReference type="EMBL" id="KP867045">
    <property type="protein sequence ID" value="ALL53588.1"/>
    <property type="molecule type" value="Genomic_DNA"/>
</dbReference>
<organism evidence="1">
    <name type="scientific">uncultured firmicutes bacterium contig_61</name>
    <dbReference type="NCBI Taxonomy" id="1643555"/>
    <lineage>
        <taxon>Bacteria</taxon>
        <taxon>Bacillati</taxon>
        <taxon>Bacillota</taxon>
        <taxon>environmental samples</taxon>
    </lineage>
</organism>